<dbReference type="AlphaFoldDB" id="A0A537LFV6"/>
<gene>
    <name evidence="3" type="ORF">E6H01_00295</name>
</gene>
<reference evidence="3 4" key="1">
    <citation type="journal article" date="2019" name="Nat. Microbiol.">
        <title>Mediterranean grassland soil C-N compound turnover is dependent on rainfall and depth, and is mediated by genomically divergent microorganisms.</title>
        <authorList>
            <person name="Diamond S."/>
            <person name="Andeer P.F."/>
            <person name="Li Z."/>
            <person name="Crits-Christoph A."/>
            <person name="Burstein D."/>
            <person name="Anantharaman K."/>
            <person name="Lane K.R."/>
            <person name="Thomas B.C."/>
            <person name="Pan C."/>
            <person name="Northen T.R."/>
            <person name="Banfield J.F."/>
        </authorList>
    </citation>
    <scope>NUCLEOTIDE SEQUENCE [LARGE SCALE GENOMIC DNA]</scope>
    <source>
        <strain evidence="3">NP_4</strain>
    </source>
</reference>
<comment type="caution">
    <text evidence="3">The sequence shown here is derived from an EMBL/GenBank/DDBJ whole genome shotgun (WGS) entry which is preliminary data.</text>
</comment>
<evidence type="ECO:0000313" key="4">
    <source>
        <dbReference type="Proteomes" id="UP000319353"/>
    </source>
</evidence>
<organism evidence="3 4">
    <name type="scientific">Candidatus Segetimicrobium genomatis</name>
    <dbReference type="NCBI Taxonomy" id="2569760"/>
    <lineage>
        <taxon>Bacteria</taxon>
        <taxon>Bacillati</taxon>
        <taxon>Candidatus Sysuimicrobiota</taxon>
        <taxon>Candidatus Sysuimicrobiia</taxon>
        <taxon>Candidatus Sysuimicrobiales</taxon>
        <taxon>Candidatus Segetimicrobiaceae</taxon>
        <taxon>Candidatus Segetimicrobium</taxon>
    </lineage>
</organism>
<comment type="similarity">
    <text evidence="1">Belongs to the Gfo/Idh/MocA family.</text>
</comment>
<name>A0A537LFV6_9BACT</name>
<sequence>MTIALEETRIVRYEIEGEPKRQIPPGAAVTAAQSPTALGRDEFTAQYRAVVASLQEGRAPPVSGEEARRAMATVLAIYEASRSGRPVAF</sequence>
<evidence type="ECO:0000259" key="2">
    <source>
        <dbReference type="Pfam" id="PF02894"/>
    </source>
</evidence>
<dbReference type="Proteomes" id="UP000319353">
    <property type="component" value="Unassembled WGS sequence"/>
</dbReference>
<dbReference type="EMBL" id="VBAL01000006">
    <property type="protein sequence ID" value="TMJ06846.1"/>
    <property type="molecule type" value="Genomic_DNA"/>
</dbReference>
<accession>A0A537LFV6</accession>
<evidence type="ECO:0000256" key="1">
    <source>
        <dbReference type="ARBA" id="ARBA00010928"/>
    </source>
</evidence>
<dbReference type="Gene3D" id="3.30.360.10">
    <property type="entry name" value="Dihydrodipicolinate Reductase, domain 2"/>
    <property type="match status" value="1"/>
</dbReference>
<feature type="domain" description="Gfo/Idh/MocA-like oxidoreductase C-terminal" evidence="2">
    <location>
        <begin position="40"/>
        <end position="88"/>
    </location>
</feature>
<protein>
    <recommendedName>
        <fullName evidence="2">Gfo/Idh/MocA-like oxidoreductase C-terminal domain-containing protein</fullName>
    </recommendedName>
</protein>
<evidence type="ECO:0000313" key="3">
    <source>
        <dbReference type="EMBL" id="TMJ06846.1"/>
    </source>
</evidence>
<dbReference type="InterPro" id="IPR004104">
    <property type="entry name" value="Gfo/Idh/MocA-like_OxRdtase_C"/>
</dbReference>
<proteinExistence type="inferred from homology"/>
<dbReference type="Pfam" id="PF02894">
    <property type="entry name" value="GFO_IDH_MocA_C"/>
    <property type="match status" value="1"/>
</dbReference>